<evidence type="ECO:0000256" key="2">
    <source>
        <dbReference type="ARBA" id="ARBA00022516"/>
    </source>
</evidence>
<dbReference type="PANTHER" id="PTHR10434:SF64">
    <property type="entry name" value="1-ACYL-SN-GLYCEROL-3-PHOSPHATE ACYLTRANSFERASE-RELATED"/>
    <property type="match status" value="1"/>
</dbReference>
<dbReference type="PANTHER" id="PTHR10434">
    <property type="entry name" value="1-ACYL-SN-GLYCEROL-3-PHOSPHATE ACYLTRANSFERASE"/>
    <property type="match status" value="1"/>
</dbReference>
<evidence type="ECO:0000313" key="7">
    <source>
        <dbReference type="EMBL" id="RVU36929.1"/>
    </source>
</evidence>
<dbReference type="SMART" id="SM00563">
    <property type="entry name" value="PlsC"/>
    <property type="match status" value="1"/>
</dbReference>
<evidence type="ECO:0000259" key="6">
    <source>
        <dbReference type="SMART" id="SM00563"/>
    </source>
</evidence>
<dbReference type="CDD" id="cd07989">
    <property type="entry name" value="LPLAT_AGPAT-like"/>
    <property type="match status" value="1"/>
</dbReference>
<keyword evidence="2" id="KW-0444">Lipid biosynthesis</keyword>
<sequence>MVVLLACSPYRAIRQIGFPKPIIRRWHRDSSRIAGVTPTVHGTPVTDRPILFVSNHVSYLDISILGSLLDACFVAKQEVNGWPIFGYLARLQRTVFVERKAVRAADQREVLRERLVQGDSLILFPEGTSSDGNRALRFKSALFDAANIELGHGHVEVQPISIAYTRFDGMPMGRMLRPFYAWYGDMELAPHLWRALGMGTIGVDVIFHEPVRLEEFGSRKALAQHCEKVVSDGLSSALSGRLDRTTRAGRLRYDGFDLPIHSETA</sequence>
<dbReference type="OrthoDB" id="9806880at2"/>
<dbReference type="EMBL" id="SADE01000002">
    <property type="protein sequence ID" value="RVU36929.1"/>
    <property type="molecule type" value="Genomic_DNA"/>
</dbReference>
<gene>
    <name evidence="7" type="ORF">EOI86_13905</name>
</gene>
<dbReference type="Proteomes" id="UP000287447">
    <property type="component" value="Unassembled WGS sequence"/>
</dbReference>
<reference evidence="8" key="1">
    <citation type="submission" date="2019-01" db="EMBL/GenBank/DDBJ databases">
        <title>Gri0909 isolated from a small marine red alga.</title>
        <authorList>
            <person name="Kim J."/>
            <person name="Jeong S.E."/>
            <person name="Jeon C.O."/>
        </authorList>
    </citation>
    <scope>NUCLEOTIDE SEQUENCE [LARGE SCALE GENOMIC DNA]</scope>
    <source>
        <strain evidence="8">Gri0909</strain>
    </source>
</reference>
<evidence type="ECO:0000313" key="8">
    <source>
        <dbReference type="Proteomes" id="UP000287447"/>
    </source>
</evidence>
<evidence type="ECO:0000256" key="3">
    <source>
        <dbReference type="ARBA" id="ARBA00022679"/>
    </source>
</evidence>
<keyword evidence="4" id="KW-0443">Lipid metabolism</keyword>
<keyword evidence="3 7" id="KW-0808">Transferase</keyword>
<dbReference type="GO" id="GO:0003841">
    <property type="term" value="F:1-acylglycerol-3-phosphate O-acyltransferase activity"/>
    <property type="evidence" value="ECO:0007669"/>
    <property type="project" value="TreeGrafter"/>
</dbReference>
<dbReference type="SUPFAM" id="SSF69593">
    <property type="entry name" value="Glycerol-3-phosphate (1)-acyltransferase"/>
    <property type="match status" value="1"/>
</dbReference>
<dbReference type="AlphaFoldDB" id="A0A3S2VR23"/>
<comment type="caution">
    <text evidence="7">The sequence shown here is derived from an EMBL/GenBank/DDBJ whole genome shotgun (WGS) entry which is preliminary data.</text>
</comment>
<evidence type="ECO:0000256" key="1">
    <source>
        <dbReference type="ARBA" id="ARBA00005189"/>
    </source>
</evidence>
<proteinExistence type="predicted"/>
<protein>
    <submittedName>
        <fullName evidence="7">1-acyl-sn-glycerol-3-phosphate acyltransferase</fullName>
    </submittedName>
</protein>
<feature type="domain" description="Phospholipid/glycerol acyltransferase" evidence="6">
    <location>
        <begin position="50"/>
        <end position="165"/>
    </location>
</feature>
<dbReference type="GO" id="GO:0006654">
    <property type="term" value="P:phosphatidic acid biosynthetic process"/>
    <property type="evidence" value="ECO:0007669"/>
    <property type="project" value="TreeGrafter"/>
</dbReference>
<organism evidence="7 8">
    <name type="scientific">Hwanghaeella grinnelliae</name>
    <dbReference type="NCBI Taxonomy" id="2500179"/>
    <lineage>
        <taxon>Bacteria</taxon>
        <taxon>Pseudomonadati</taxon>
        <taxon>Pseudomonadota</taxon>
        <taxon>Alphaproteobacteria</taxon>
        <taxon>Rhodospirillales</taxon>
        <taxon>Rhodospirillaceae</taxon>
        <taxon>Hwanghaeella</taxon>
    </lineage>
</organism>
<evidence type="ECO:0000256" key="5">
    <source>
        <dbReference type="ARBA" id="ARBA00023315"/>
    </source>
</evidence>
<comment type="pathway">
    <text evidence="1">Lipid metabolism.</text>
</comment>
<evidence type="ECO:0000256" key="4">
    <source>
        <dbReference type="ARBA" id="ARBA00023098"/>
    </source>
</evidence>
<keyword evidence="5 7" id="KW-0012">Acyltransferase</keyword>
<keyword evidence="8" id="KW-1185">Reference proteome</keyword>
<dbReference type="Pfam" id="PF01553">
    <property type="entry name" value="Acyltransferase"/>
    <property type="match status" value="1"/>
</dbReference>
<dbReference type="InterPro" id="IPR002123">
    <property type="entry name" value="Plipid/glycerol_acylTrfase"/>
</dbReference>
<accession>A0A3S2VR23</accession>
<name>A0A3S2VR23_9PROT</name>